<dbReference type="Gene3D" id="3.40.5.10">
    <property type="entry name" value="Ribosomal protein L9, N-terminal domain"/>
    <property type="match status" value="1"/>
</dbReference>
<comment type="caution">
    <text evidence="11">The sequence shown here is derived from an EMBL/GenBank/DDBJ whole genome shotgun (WGS) entry which is preliminary data.</text>
</comment>
<dbReference type="SUPFAM" id="SSF55653">
    <property type="entry name" value="Ribosomal protein L9 C-domain"/>
    <property type="match status" value="1"/>
</dbReference>
<dbReference type="PANTHER" id="PTHR21368">
    <property type="entry name" value="50S RIBOSOMAL PROTEIN L9"/>
    <property type="match status" value="1"/>
</dbReference>
<keyword evidence="3" id="KW-0694">RNA-binding</keyword>
<name>A0A9W7FU20_9STRA</name>
<dbReference type="InterPro" id="IPR000244">
    <property type="entry name" value="Ribosomal_bL9"/>
</dbReference>
<dbReference type="Pfam" id="PF01281">
    <property type="entry name" value="Ribosomal_L9_N"/>
    <property type="match status" value="1"/>
</dbReference>
<accession>A0A9W7FU20</accession>
<evidence type="ECO:0000256" key="3">
    <source>
        <dbReference type="ARBA" id="ARBA00022884"/>
    </source>
</evidence>
<dbReference type="GO" id="GO:0019843">
    <property type="term" value="F:rRNA binding"/>
    <property type="evidence" value="ECO:0007669"/>
    <property type="project" value="UniProtKB-KW"/>
</dbReference>
<reference evidence="12" key="1">
    <citation type="journal article" date="2023" name="Commun. Biol.">
        <title>Genome analysis of Parmales, the sister group of diatoms, reveals the evolutionary specialization of diatoms from phago-mixotrophs to photoautotrophs.</title>
        <authorList>
            <person name="Ban H."/>
            <person name="Sato S."/>
            <person name="Yoshikawa S."/>
            <person name="Yamada K."/>
            <person name="Nakamura Y."/>
            <person name="Ichinomiya M."/>
            <person name="Sato N."/>
            <person name="Blanc-Mathieu R."/>
            <person name="Endo H."/>
            <person name="Kuwata A."/>
            <person name="Ogata H."/>
        </authorList>
    </citation>
    <scope>NUCLEOTIDE SEQUENCE [LARGE SCALE GENOMIC DNA]</scope>
</reference>
<dbReference type="GO" id="GO:0006412">
    <property type="term" value="P:translation"/>
    <property type="evidence" value="ECO:0007669"/>
    <property type="project" value="InterPro"/>
</dbReference>
<proteinExistence type="inferred from homology"/>
<dbReference type="Gene3D" id="3.10.430.100">
    <property type="entry name" value="Ribosomal protein L9, C-terminal domain"/>
    <property type="match status" value="1"/>
</dbReference>
<organism evidence="11 12">
    <name type="scientific">Triparma columacea</name>
    <dbReference type="NCBI Taxonomy" id="722753"/>
    <lineage>
        <taxon>Eukaryota</taxon>
        <taxon>Sar</taxon>
        <taxon>Stramenopiles</taxon>
        <taxon>Ochrophyta</taxon>
        <taxon>Bolidophyceae</taxon>
        <taxon>Parmales</taxon>
        <taxon>Triparmaceae</taxon>
        <taxon>Triparma</taxon>
    </lineage>
</organism>
<dbReference type="AlphaFoldDB" id="A0A9W7FU20"/>
<feature type="coiled-coil region" evidence="7">
    <location>
        <begin position="260"/>
        <end position="305"/>
    </location>
</feature>
<evidence type="ECO:0000259" key="9">
    <source>
        <dbReference type="Pfam" id="PF01281"/>
    </source>
</evidence>
<feature type="domain" description="Large ribosomal subunit protein bL9 C-terminal" evidence="10">
    <location>
        <begin position="120"/>
        <end position="180"/>
    </location>
</feature>
<keyword evidence="12" id="KW-1185">Reference proteome</keyword>
<protein>
    <recommendedName>
        <fullName evidence="6">50S ribosomal protein L9, chloroplastic</fullName>
    </recommendedName>
</protein>
<evidence type="ECO:0000256" key="5">
    <source>
        <dbReference type="ARBA" id="ARBA00023274"/>
    </source>
</evidence>
<dbReference type="InterPro" id="IPR036791">
    <property type="entry name" value="Ribosomal_bL9_C_sf"/>
</dbReference>
<feature type="domain" description="Ribosomal protein L9" evidence="9">
    <location>
        <begin position="50"/>
        <end position="94"/>
    </location>
</feature>
<evidence type="ECO:0000256" key="8">
    <source>
        <dbReference type="SAM" id="MobiDB-lite"/>
    </source>
</evidence>
<dbReference type="OrthoDB" id="194711at2759"/>
<dbReference type="InterPro" id="IPR020070">
    <property type="entry name" value="Ribosomal_bL9_N"/>
</dbReference>
<feature type="region of interest" description="Disordered" evidence="8">
    <location>
        <begin position="491"/>
        <end position="518"/>
    </location>
</feature>
<dbReference type="InterPro" id="IPR036935">
    <property type="entry name" value="Ribosomal_bL9_N_sf"/>
</dbReference>
<feature type="compositionally biased region" description="Gly residues" evidence="8">
    <location>
        <begin position="498"/>
        <end position="516"/>
    </location>
</feature>
<evidence type="ECO:0000256" key="6">
    <source>
        <dbReference type="ARBA" id="ARBA00035427"/>
    </source>
</evidence>
<comment type="similarity">
    <text evidence="1">Belongs to the bacterial ribosomal protein bL9 family.</text>
</comment>
<dbReference type="EMBL" id="BRYA01000504">
    <property type="protein sequence ID" value="GMI20037.1"/>
    <property type="molecule type" value="Genomic_DNA"/>
</dbReference>
<dbReference type="InterPro" id="IPR020069">
    <property type="entry name" value="Ribosomal_bL9_C"/>
</dbReference>
<dbReference type="InterPro" id="IPR009027">
    <property type="entry name" value="Ribosomal_bL9/RNase_H1_N"/>
</dbReference>
<dbReference type="GO" id="GO:0003735">
    <property type="term" value="F:structural constituent of ribosome"/>
    <property type="evidence" value="ECO:0007669"/>
    <property type="project" value="InterPro"/>
</dbReference>
<evidence type="ECO:0000256" key="4">
    <source>
        <dbReference type="ARBA" id="ARBA00022980"/>
    </source>
</evidence>
<evidence type="ECO:0000256" key="1">
    <source>
        <dbReference type="ARBA" id="ARBA00010605"/>
    </source>
</evidence>
<evidence type="ECO:0000313" key="11">
    <source>
        <dbReference type="EMBL" id="GMI20037.1"/>
    </source>
</evidence>
<keyword evidence="4" id="KW-0689">Ribosomal protein</keyword>
<evidence type="ECO:0000256" key="7">
    <source>
        <dbReference type="SAM" id="Coils"/>
    </source>
</evidence>
<evidence type="ECO:0000256" key="2">
    <source>
        <dbReference type="ARBA" id="ARBA00022730"/>
    </source>
</evidence>
<dbReference type="GO" id="GO:0005840">
    <property type="term" value="C:ribosome"/>
    <property type="evidence" value="ECO:0007669"/>
    <property type="project" value="UniProtKB-KW"/>
</dbReference>
<evidence type="ECO:0000313" key="12">
    <source>
        <dbReference type="Proteomes" id="UP001165065"/>
    </source>
</evidence>
<gene>
    <name evidence="11" type="ORF">TrCOL_g10173</name>
</gene>
<dbReference type="GO" id="GO:1990904">
    <property type="term" value="C:ribonucleoprotein complex"/>
    <property type="evidence" value="ECO:0007669"/>
    <property type="project" value="UniProtKB-KW"/>
</dbReference>
<keyword evidence="5" id="KW-0687">Ribonucleoprotein</keyword>
<evidence type="ECO:0000259" key="10">
    <source>
        <dbReference type="Pfam" id="PF03948"/>
    </source>
</evidence>
<sequence>MHSHIHLTRPTLSFILPPSPTSLSKASSIQTTFSLFAKAPKPSKKTGSKVQVRLLRTIPGTGNQNQVVHVAPAYYSNVIVKKNWGVKVTDDEVKVMEQESKEREREERELVSKAIGVVEGTVLQIKRKAGEDGKLFGSVSVKDIMKMLKDGVSEEVKGILCEGKVEVVDKGGIKGVGEWECVWIKGGKKGTFNVKVERENSWLNIQPLLRHSFLHVYKHSSYLETTLEALKTAVDASAGAQGKDVVAMGKLLESKISLERELYESQIKDLKAQVEGLEAKLYNVEAASRLQAANFEKRLAELETQAVHSSGKVVNGVMEEMARKVVCVESGMLGCSKRVDNLADLVDKHLFGKGGKVSKTGHSNTIDSATTMALMADVGRIRSELAFKCDGAFVKSTLEGKANKQSVADALHNKANKKTVAKEMAEIRSLVKKQVGDLKGHIEDLYKNGGGGGGLPVKKISSVLVTVAKEVREGVGEGKERMAKLEGRVERLERGKEGGGGGGEGMGGGGLGGGLGEQENINSIMNTIQALEGQLRSARGGGGGGGGEPVF</sequence>
<keyword evidence="2" id="KW-0699">rRNA-binding</keyword>
<dbReference type="SUPFAM" id="SSF55658">
    <property type="entry name" value="L9 N-domain-like"/>
    <property type="match status" value="1"/>
</dbReference>
<keyword evidence="7" id="KW-0175">Coiled coil</keyword>
<dbReference type="Pfam" id="PF03948">
    <property type="entry name" value="Ribosomal_L9_C"/>
    <property type="match status" value="1"/>
</dbReference>
<dbReference type="Proteomes" id="UP001165065">
    <property type="component" value="Unassembled WGS sequence"/>
</dbReference>